<keyword evidence="7" id="KW-1015">Disulfide bond</keyword>
<evidence type="ECO:0000256" key="10">
    <source>
        <dbReference type="ARBA" id="ARBA00057335"/>
    </source>
</evidence>
<dbReference type="GO" id="GO:0030599">
    <property type="term" value="F:pectinesterase activity"/>
    <property type="evidence" value="ECO:0007669"/>
    <property type="project" value="UniProtKB-UniRule"/>
</dbReference>
<dbReference type="NCBIfam" id="TIGR01614">
    <property type="entry name" value="PME_inhib"/>
    <property type="match status" value="1"/>
</dbReference>
<dbReference type="UniPathway" id="UPA00545">
    <property type="reaction ID" value="UER00823"/>
</dbReference>
<feature type="active site" evidence="11">
    <location>
        <position position="485"/>
    </location>
</feature>
<keyword evidence="13" id="KW-0812">Transmembrane</keyword>
<accession>A0A7N0RJU1</accession>
<feature type="transmembrane region" description="Helical" evidence="13">
    <location>
        <begin position="89"/>
        <end position="112"/>
    </location>
</feature>
<dbReference type="InterPro" id="IPR012334">
    <property type="entry name" value="Pectin_lyas_fold"/>
</dbReference>
<evidence type="ECO:0000256" key="11">
    <source>
        <dbReference type="PROSITE-ProRule" id="PRU10040"/>
    </source>
</evidence>
<keyword evidence="12" id="KW-0961">Cell wall biogenesis/degradation</keyword>
<dbReference type="SUPFAM" id="SSF51126">
    <property type="entry name" value="Pectin lyase-like"/>
    <property type="match status" value="1"/>
</dbReference>
<evidence type="ECO:0000256" key="6">
    <source>
        <dbReference type="ARBA" id="ARBA00023085"/>
    </source>
</evidence>
<comment type="pathway">
    <text evidence="1 12">Glycan metabolism; pectin degradation; 2-dehydro-3-deoxy-D-gluconate from pectin: step 1/5.</text>
</comment>
<dbReference type="EC" id="3.1.1.11" evidence="4 12"/>
<name>A0A7N0RJU1_KALFE</name>
<dbReference type="Pfam" id="PF01095">
    <property type="entry name" value="Pectinesterase"/>
    <property type="match status" value="1"/>
</dbReference>
<keyword evidence="13" id="KW-0472">Membrane</keyword>
<comment type="similarity">
    <text evidence="3">In the C-terminal section; belongs to the pectinesterase family.</text>
</comment>
<dbReference type="AlphaFoldDB" id="A0A7N0RJU1"/>
<evidence type="ECO:0000256" key="9">
    <source>
        <dbReference type="ARBA" id="ARBA00047928"/>
    </source>
</evidence>
<dbReference type="GO" id="GO:0045490">
    <property type="term" value="P:pectin catabolic process"/>
    <property type="evidence" value="ECO:0007669"/>
    <property type="project" value="UniProtKB-UniRule"/>
</dbReference>
<sequence>MYFSAQCLSLSSLRHKKPCPTEAEYVIHIANFLLIITHHFSFISNPSETRSFLHCESMSVMDTVKSFKGYGKVDEVDNQQFRNQARKRWIIIGVSSLVLIAVVIAAVGAVVVKNRSSSSRSVPSSTTDPSAQIKAVCNLTMYPDSCYSSLLQATHNSSNNGDISNPLYLSKLAIQVALSELNKLSGYTSRYVSEGMDNRTKAALDDCESLFEDAIDRMNDSVSTMDTSGGDGILLSGSDADDLKTWLSSTITDLETCVDGLDESNFTLIDEVKSYLNTSSQLASNSLAIVTKISKLVSTITNQNRKLLEASADEFPKWMRPGVRRLLQTDVNPKPNVTVAKDGSGNFTTLKEAVALIPKKGKTRFVIYVKAGKYVENIVLDKSRWNVMIYGDGKTKTIISGSLNFVDGTPTFATATFAAVGKGFFAKDIRFENTAGAAKHQAVAFRSGADESVFYRCSFDAFQDTLYPHSNRQFYRDCDVTGTIDFIFGNAAVVFQNCLIQPRQPLPNQFVTITAQGKKDPNQNTGISIQSCTLSPLDNLTAPTYLGRPWKDYSTTVIMQSVIGSFLRPAGWIAWVSGVVPPSTINYAEYQNTGPGASTAGRVTWPGYRSSITAADASKFTVGAFIRGSEWLPATNVAFQASLTA</sequence>
<dbReference type="OMA" id="DKHKWNV"/>
<keyword evidence="12" id="KW-0134">Cell wall</keyword>
<comment type="subcellular location">
    <subcellularLocation>
        <location evidence="12">Secreted</location>
        <location evidence="12">Cell wall</location>
    </subcellularLocation>
</comment>
<dbReference type="Gramene" id="Kaladp0011s1157.1.v1.1">
    <property type="protein sequence ID" value="Kaladp0011s1157.1.v1.1"/>
    <property type="gene ID" value="Kaladp0011s1157.v1.1"/>
</dbReference>
<dbReference type="PROSITE" id="PS00800">
    <property type="entry name" value="PECTINESTERASE_1"/>
    <property type="match status" value="1"/>
</dbReference>
<dbReference type="InterPro" id="IPR033131">
    <property type="entry name" value="Pectinesterase_Asp_AS"/>
</dbReference>
<evidence type="ECO:0000256" key="4">
    <source>
        <dbReference type="ARBA" id="ARBA00013229"/>
    </source>
</evidence>
<evidence type="ECO:0000256" key="7">
    <source>
        <dbReference type="ARBA" id="ARBA00023157"/>
    </source>
</evidence>
<evidence type="ECO:0000256" key="5">
    <source>
        <dbReference type="ARBA" id="ARBA00022801"/>
    </source>
</evidence>
<comment type="function">
    <text evidence="10 12">Acts in the modification of cell walls via demethylesterification of cell wall pectin.</text>
</comment>
<protein>
    <recommendedName>
        <fullName evidence="4 12">Pectinesterase</fullName>
        <ecNumber evidence="4 12">3.1.1.11</ecNumber>
    </recommendedName>
</protein>
<keyword evidence="5 12" id="KW-0378">Hydrolase</keyword>
<dbReference type="PROSITE" id="PS00503">
    <property type="entry name" value="PECTINESTERASE_2"/>
    <property type="match status" value="1"/>
</dbReference>
<dbReference type="SUPFAM" id="SSF101148">
    <property type="entry name" value="Plant invertase/pectin methylesterase inhibitor"/>
    <property type="match status" value="1"/>
</dbReference>
<keyword evidence="8" id="KW-0325">Glycoprotein</keyword>
<evidence type="ECO:0000256" key="1">
    <source>
        <dbReference type="ARBA" id="ARBA00005184"/>
    </source>
</evidence>
<evidence type="ECO:0000256" key="12">
    <source>
        <dbReference type="RuleBase" id="RU000589"/>
    </source>
</evidence>
<keyword evidence="16" id="KW-1185">Reference proteome</keyword>
<keyword evidence="12" id="KW-0964">Secreted</keyword>
<dbReference type="CDD" id="cd15798">
    <property type="entry name" value="PMEI-like_3"/>
    <property type="match status" value="1"/>
</dbReference>
<keyword evidence="13" id="KW-1133">Transmembrane helix</keyword>
<evidence type="ECO:0000259" key="14">
    <source>
        <dbReference type="SMART" id="SM00856"/>
    </source>
</evidence>
<keyword evidence="6 12" id="KW-0063">Aspartyl esterase</keyword>
<dbReference type="Gene3D" id="2.160.20.10">
    <property type="entry name" value="Single-stranded right-handed beta-helix, Pectin lyase-like"/>
    <property type="match status" value="1"/>
</dbReference>
<organism evidence="15 16">
    <name type="scientific">Kalanchoe fedtschenkoi</name>
    <name type="common">Lavender scallops</name>
    <name type="synonym">South American air plant</name>
    <dbReference type="NCBI Taxonomy" id="63787"/>
    <lineage>
        <taxon>Eukaryota</taxon>
        <taxon>Viridiplantae</taxon>
        <taxon>Streptophyta</taxon>
        <taxon>Embryophyta</taxon>
        <taxon>Tracheophyta</taxon>
        <taxon>Spermatophyta</taxon>
        <taxon>Magnoliopsida</taxon>
        <taxon>eudicotyledons</taxon>
        <taxon>Gunneridae</taxon>
        <taxon>Pentapetalae</taxon>
        <taxon>Saxifragales</taxon>
        <taxon>Crassulaceae</taxon>
        <taxon>Kalanchoe</taxon>
    </lineage>
</organism>
<evidence type="ECO:0000256" key="13">
    <source>
        <dbReference type="SAM" id="Phobius"/>
    </source>
</evidence>
<dbReference type="Proteomes" id="UP000594263">
    <property type="component" value="Unplaced"/>
</dbReference>
<evidence type="ECO:0000313" key="16">
    <source>
        <dbReference type="Proteomes" id="UP000594263"/>
    </source>
</evidence>
<dbReference type="EnsemblPlants" id="Kaladp0011s1157.1.v1.1">
    <property type="protein sequence ID" value="Kaladp0011s1157.1.v1.1"/>
    <property type="gene ID" value="Kaladp0011s1157.v1.1"/>
</dbReference>
<dbReference type="Pfam" id="PF04043">
    <property type="entry name" value="PMEI"/>
    <property type="match status" value="1"/>
</dbReference>
<dbReference type="PANTHER" id="PTHR31707">
    <property type="entry name" value="PECTINESTERASE"/>
    <property type="match status" value="1"/>
</dbReference>
<dbReference type="GO" id="GO:0042545">
    <property type="term" value="P:cell wall modification"/>
    <property type="evidence" value="ECO:0007669"/>
    <property type="project" value="UniProtKB-UniRule"/>
</dbReference>
<dbReference type="InterPro" id="IPR006501">
    <property type="entry name" value="Pectinesterase_inhib_dom"/>
</dbReference>
<evidence type="ECO:0000256" key="8">
    <source>
        <dbReference type="ARBA" id="ARBA00023180"/>
    </source>
</evidence>
<evidence type="ECO:0000256" key="3">
    <source>
        <dbReference type="ARBA" id="ARBA00007786"/>
    </source>
</evidence>
<comment type="catalytic activity">
    <reaction evidence="9 12">
        <text>[(1-&gt;4)-alpha-D-galacturonosyl methyl ester](n) + n H2O = [(1-&gt;4)-alpha-D-galacturonosyl](n) + n methanol + n H(+)</text>
        <dbReference type="Rhea" id="RHEA:22380"/>
        <dbReference type="Rhea" id="RHEA-COMP:14570"/>
        <dbReference type="Rhea" id="RHEA-COMP:14573"/>
        <dbReference type="ChEBI" id="CHEBI:15377"/>
        <dbReference type="ChEBI" id="CHEBI:15378"/>
        <dbReference type="ChEBI" id="CHEBI:17790"/>
        <dbReference type="ChEBI" id="CHEBI:140522"/>
        <dbReference type="ChEBI" id="CHEBI:140523"/>
        <dbReference type="EC" id="3.1.1.11"/>
    </reaction>
</comment>
<dbReference type="InterPro" id="IPR018040">
    <property type="entry name" value="Pectinesterase_Tyr_AS"/>
</dbReference>
<dbReference type="InterPro" id="IPR000070">
    <property type="entry name" value="Pectinesterase_cat"/>
</dbReference>
<dbReference type="InterPro" id="IPR011050">
    <property type="entry name" value="Pectin_lyase_fold/virulence"/>
</dbReference>
<dbReference type="InterPro" id="IPR035513">
    <property type="entry name" value="Invertase/methylesterase_inhib"/>
</dbReference>
<proteinExistence type="inferred from homology"/>
<comment type="similarity">
    <text evidence="2">In the N-terminal section; belongs to the PMEI family.</text>
</comment>
<dbReference type="FunFam" id="2.160.20.10:FF:000001">
    <property type="entry name" value="Pectinesterase"/>
    <property type="match status" value="1"/>
</dbReference>
<evidence type="ECO:0000313" key="15">
    <source>
        <dbReference type="EnsemblPlants" id="Kaladp0011s1157.1.v1.1"/>
    </source>
</evidence>
<feature type="domain" description="Pectinesterase inhibitor" evidence="14">
    <location>
        <begin position="128"/>
        <end position="289"/>
    </location>
</feature>
<dbReference type="Gene3D" id="1.20.140.40">
    <property type="entry name" value="Invertase/pectin methylesterase inhibitor family protein"/>
    <property type="match status" value="1"/>
</dbReference>
<dbReference type="FunFam" id="1.20.140.40:FF:000001">
    <property type="entry name" value="Pectinesterase"/>
    <property type="match status" value="1"/>
</dbReference>
<reference evidence="15" key="1">
    <citation type="submission" date="2021-01" db="UniProtKB">
        <authorList>
            <consortium name="EnsemblPlants"/>
        </authorList>
    </citation>
    <scope>IDENTIFICATION</scope>
</reference>
<evidence type="ECO:0000256" key="2">
    <source>
        <dbReference type="ARBA" id="ARBA00006027"/>
    </source>
</evidence>
<dbReference type="SMART" id="SM00856">
    <property type="entry name" value="PMEI"/>
    <property type="match status" value="1"/>
</dbReference>
<dbReference type="GO" id="GO:0004857">
    <property type="term" value="F:enzyme inhibitor activity"/>
    <property type="evidence" value="ECO:0007669"/>
    <property type="project" value="InterPro"/>
</dbReference>